<dbReference type="Pfam" id="PF00646">
    <property type="entry name" value="F-box"/>
    <property type="match status" value="1"/>
</dbReference>
<evidence type="ECO:0000313" key="3">
    <source>
        <dbReference type="Proteomes" id="UP001341840"/>
    </source>
</evidence>
<evidence type="ECO:0000313" key="2">
    <source>
        <dbReference type="EMBL" id="MED6150099.1"/>
    </source>
</evidence>
<keyword evidence="3" id="KW-1185">Reference proteome</keyword>
<dbReference type="InterPro" id="IPR001810">
    <property type="entry name" value="F-box_dom"/>
</dbReference>
<proteinExistence type="predicted"/>
<dbReference type="InterPro" id="IPR017451">
    <property type="entry name" value="F-box-assoc_interact_dom"/>
</dbReference>
<accession>A0ABU6TMS0</accession>
<name>A0ABU6TMS0_9FABA</name>
<dbReference type="SMART" id="SM00256">
    <property type="entry name" value="FBOX"/>
    <property type="match status" value="1"/>
</dbReference>
<dbReference type="PANTHER" id="PTHR31672">
    <property type="entry name" value="BNACNNG10540D PROTEIN"/>
    <property type="match status" value="1"/>
</dbReference>
<reference evidence="2 3" key="1">
    <citation type="journal article" date="2023" name="Plants (Basel)">
        <title>Bridging the Gap: Combining Genomics and Transcriptomics Approaches to Understand Stylosanthes scabra, an Orphan Legume from the Brazilian Caatinga.</title>
        <authorList>
            <person name="Ferreira-Neto J.R.C."/>
            <person name="da Silva M.D."/>
            <person name="Binneck E."/>
            <person name="de Melo N.F."/>
            <person name="da Silva R.H."/>
            <person name="de Melo A.L.T.M."/>
            <person name="Pandolfi V."/>
            <person name="Bustamante F.O."/>
            <person name="Brasileiro-Vidal A.C."/>
            <person name="Benko-Iseppon A.M."/>
        </authorList>
    </citation>
    <scope>NUCLEOTIDE SEQUENCE [LARGE SCALE GENOMIC DNA]</scope>
    <source>
        <tissue evidence="2">Leaves</tissue>
    </source>
</reference>
<organism evidence="2 3">
    <name type="scientific">Stylosanthes scabra</name>
    <dbReference type="NCBI Taxonomy" id="79078"/>
    <lineage>
        <taxon>Eukaryota</taxon>
        <taxon>Viridiplantae</taxon>
        <taxon>Streptophyta</taxon>
        <taxon>Embryophyta</taxon>
        <taxon>Tracheophyta</taxon>
        <taxon>Spermatophyta</taxon>
        <taxon>Magnoliopsida</taxon>
        <taxon>eudicotyledons</taxon>
        <taxon>Gunneridae</taxon>
        <taxon>Pentapetalae</taxon>
        <taxon>rosids</taxon>
        <taxon>fabids</taxon>
        <taxon>Fabales</taxon>
        <taxon>Fabaceae</taxon>
        <taxon>Papilionoideae</taxon>
        <taxon>50 kb inversion clade</taxon>
        <taxon>dalbergioids sensu lato</taxon>
        <taxon>Dalbergieae</taxon>
        <taxon>Pterocarpus clade</taxon>
        <taxon>Stylosanthes</taxon>
    </lineage>
</organism>
<dbReference type="InterPro" id="IPR013187">
    <property type="entry name" value="F-box-assoc_dom_typ3"/>
</dbReference>
<dbReference type="NCBIfam" id="TIGR01640">
    <property type="entry name" value="F_box_assoc_1"/>
    <property type="match status" value="1"/>
</dbReference>
<dbReference type="PROSITE" id="PS50181">
    <property type="entry name" value="FBOX"/>
    <property type="match status" value="1"/>
</dbReference>
<dbReference type="Proteomes" id="UP001341840">
    <property type="component" value="Unassembled WGS sequence"/>
</dbReference>
<evidence type="ECO:0000259" key="1">
    <source>
        <dbReference type="PROSITE" id="PS50181"/>
    </source>
</evidence>
<protein>
    <recommendedName>
        <fullName evidence="1">F-box domain-containing protein</fullName>
    </recommendedName>
</protein>
<dbReference type="PANTHER" id="PTHR31672:SF13">
    <property type="entry name" value="F-BOX PROTEIN CPR30-LIKE"/>
    <property type="match status" value="1"/>
</dbReference>
<dbReference type="InterPro" id="IPR050796">
    <property type="entry name" value="SCF_F-box_component"/>
</dbReference>
<dbReference type="Pfam" id="PF08268">
    <property type="entry name" value="FBA_3"/>
    <property type="match status" value="1"/>
</dbReference>
<sequence length="403" mass="46296">MEEEKKNNNNRANIKSINDLPLELIRAILLRTSLKDLSRLSCVSKLWLSLISDPIFHRFHLRLYPRRRLFFINCHMAASVDLHALFHNNNNNDGDGGGGDVFTDLTYSLPLTQCPRCYSVITSYSGFIVLHHHDSFVVWNPSTGSHKIISCAHIMIEEIITHLLADSFLFAFGYDPSQDDYLLVLNTRTQDCIYFFSMRLNSWKIFDVEVPLALLRANGINRGIFLNGAIHWFVRYQSQSESIFVFDINKVSFTNMSLPQPLLPLEARYLLSVGGCLALTCHFDGNKTKTWVMKEHKVQSSWTLYEIPSSYFEPLFLSSDTGDIVGVDGRGWLSKYNDKGELLQHHDYEQCQCLHQACFVSALYTETLMPVPNEEEKKKGMSFSLFLSYFATFPIHINFDSQK</sequence>
<dbReference type="InterPro" id="IPR036047">
    <property type="entry name" value="F-box-like_dom_sf"/>
</dbReference>
<comment type="caution">
    <text evidence="2">The sequence shown here is derived from an EMBL/GenBank/DDBJ whole genome shotgun (WGS) entry which is preliminary data.</text>
</comment>
<dbReference type="Gene3D" id="1.20.1280.50">
    <property type="match status" value="1"/>
</dbReference>
<dbReference type="SUPFAM" id="SSF81383">
    <property type="entry name" value="F-box domain"/>
    <property type="match status" value="1"/>
</dbReference>
<feature type="domain" description="F-box" evidence="1">
    <location>
        <begin position="14"/>
        <end position="59"/>
    </location>
</feature>
<gene>
    <name evidence="2" type="ORF">PIB30_069034</name>
</gene>
<dbReference type="EMBL" id="JASCZI010091371">
    <property type="protein sequence ID" value="MED6150099.1"/>
    <property type="molecule type" value="Genomic_DNA"/>
</dbReference>